<dbReference type="AlphaFoldDB" id="A0A9D4BV06"/>
<feature type="transmembrane region" description="Helical" evidence="1">
    <location>
        <begin position="63"/>
        <end position="82"/>
    </location>
</feature>
<accession>A0A9D4BV06</accession>
<evidence type="ECO:0000313" key="3">
    <source>
        <dbReference type="Proteomes" id="UP000828390"/>
    </source>
</evidence>
<evidence type="ECO:0008006" key="4">
    <source>
        <dbReference type="Google" id="ProtNLM"/>
    </source>
</evidence>
<protein>
    <recommendedName>
        <fullName evidence="4">G-protein coupled receptors family 1 profile domain-containing protein</fullName>
    </recommendedName>
</protein>
<dbReference type="Proteomes" id="UP000828390">
    <property type="component" value="Unassembled WGS sequence"/>
</dbReference>
<keyword evidence="1" id="KW-1133">Transmembrane helix</keyword>
<sequence length="395" mass="45642">MNNSGKNSSEKRTSLEIADIMIDELYSSGHFYTYIIWIFLVLMCVFAVLVMQRTKRTTFNSRLYATCVCAFDSLCLAAFVLHQSCSGHFECNVYAIKLGISWKFMSVLVVMMMTTERLFAVLMPLHFLKYNTRTRVVTFTGVTLIFAYLFFWTHQGRFWYTIDSWTLAMEEFALQSVVLFAIPLFITMLVTMKLINVTRDQTKISTQGQTLRKSLGLIRRMSSSSLLRSQAVRLQFVQQLFRSGWVLCGVLFYIFILAQRLTILNELEVLVALVTIDCVVNISIYVFWYKECRYVALGCIAPFNRKLRERHRAMRYEIYDIVRVPTEICGIERVPTENCDIVQVLTEINNSIRVPTEICGIVRLPTEICDIVLVPTEINDSVRVPTVSERVIYCA</sequence>
<keyword evidence="1" id="KW-0472">Membrane</keyword>
<dbReference type="Gene3D" id="1.20.1070.10">
    <property type="entry name" value="Rhodopsin 7-helix transmembrane proteins"/>
    <property type="match status" value="1"/>
</dbReference>
<feature type="transmembrane region" description="Helical" evidence="1">
    <location>
        <begin position="172"/>
        <end position="195"/>
    </location>
</feature>
<organism evidence="2 3">
    <name type="scientific">Dreissena polymorpha</name>
    <name type="common">Zebra mussel</name>
    <name type="synonym">Mytilus polymorpha</name>
    <dbReference type="NCBI Taxonomy" id="45954"/>
    <lineage>
        <taxon>Eukaryota</taxon>
        <taxon>Metazoa</taxon>
        <taxon>Spiralia</taxon>
        <taxon>Lophotrochozoa</taxon>
        <taxon>Mollusca</taxon>
        <taxon>Bivalvia</taxon>
        <taxon>Autobranchia</taxon>
        <taxon>Heteroconchia</taxon>
        <taxon>Euheterodonta</taxon>
        <taxon>Imparidentia</taxon>
        <taxon>Neoheterodontei</taxon>
        <taxon>Myida</taxon>
        <taxon>Dreissenoidea</taxon>
        <taxon>Dreissenidae</taxon>
        <taxon>Dreissena</taxon>
    </lineage>
</organism>
<gene>
    <name evidence="2" type="ORF">DPMN_069525</name>
</gene>
<reference evidence="2" key="1">
    <citation type="journal article" date="2019" name="bioRxiv">
        <title>The Genome of the Zebra Mussel, Dreissena polymorpha: A Resource for Invasive Species Research.</title>
        <authorList>
            <person name="McCartney M.A."/>
            <person name="Auch B."/>
            <person name="Kono T."/>
            <person name="Mallez S."/>
            <person name="Zhang Y."/>
            <person name="Obille A."/>
            <person name="Becker A."/>
            <person name="Abrahante J.E."/>
            <person name="Garbe J."/>
            <person name="Badalamenti J.P."/>
            <person name="Herman A."/>
            <person name="Mangelson H."/>
            <person name="Liachko I."/>
            <person name="Sullivan S."/>
            <person name="Sone E.D."/>
            <person name="Koren S."/>
            <person name="Silverstein K.A.T."/>
            <person name="Beckman K.B."/>
            <person name="Gohl D.M."/>
        </authorList>
    </citation>
    <scope>NUCLEOTIDE SEQUENCE</scope>
    <source>
        <strain evidence="2">Duluth1</strain>
        <tissue evidence="2">Whole animal</tissue>
    </source>
</reference>
<evidence type="ECO:0000256" key="1">
    <source>
        <dbReference type="SAM" id="Phobius"/>
    </source>
</evidence>
<dbReference type="EMBL" id="JAIWYP010000014">
    <property type="protein sequence ID" value="KAH3710059.1"/>
    <property type="molecule type" value="Genomic_DNA"/>
</dbReference>
<feature type="transmembrane region" description="Helical" evidence="1">
    <location>
        <begin position="243"/>
        <end position="263"/>
    </location>
</feature>
<evidence type="ECO:0000313" key="2">
    <source>
        <dbReference type="EMBL" id="KAH3710059.1"/>
    </source>
</evidence>
<feature type="transmembrane region" description="Helical" evidence="1">
    <location>
        <begin position="134"/>
        <end position="152"/>
    </location>
</feature>
<reference evidence="2" key="2">
    <citation type="submission" date="2020-11" db="EMBL/GenBank/DDBJ databases">
        <authorList>
            <person name="McCartney M.A."/>
            <person name="Auch B."/>
            <person name="Kono T."/>
            <person name="Mallez S."/>
            <person name="Becker A."/>
            <person name="Gohl D.M."/>
            <person name="Silverstein K.A.T."/>
            <person name="Koren S."/>
            <person name="Bechman K.B."/>
            <person name="Herman A."/>
            <person name="Abrahante J.E."/>
            <person name="Garbe J."/>
        </authorList>
    </citation>
    <scope>NUCLEOTIDE SEQUENCE</scope>
    <source>
        <strain evidence="2">Duluth1</strain>
        <tissue evidence="2">Whole animal</tissue>
    </source>
</reference>
<name>A0A9D4BV06_DREPO</name>
<keyword evidence="3" id="KW-1185">Reference proteome</keyword>
<keyword evidence="1" id="KW-0812">Transmembrane</keyword>
<proteinExistence type="predicted"/>
<feature type="transmembrane region" description="Helical" evidence="1">
    <location>
        <begin position="269"/>
        <end position="288"/>
    </location>
</feature>
<dbReference type="SUPFAM" id="SSF81321">
    <property type="entry name" value="Family A G protein-coupled receptor-like"/>
    <property type="match status" value="1"/>
</dbReference>
<feature type="transmembrane region" description="Helical" evidence="1">
    <location>
        <begin position="94"/>
        <end position="113"/>
    </location>
</feature>
<comment type="caution">
    <text evidence="2">The sequence shown here is derived from an EMBL/GenBank/DDBJ whole genome shotgun (WGS) entry which is preliminary data.</text>
</comment>
<feature type="transmembrane region" description="Helical" evidence="1">
    <location>
        <begin position="31"/>
        <end position="51"/>
    </location>
</feature>